<evidence type="ECO:0000313" key="2">
    <source>
        <dbReference type="Proteomes" id="UP001430953"/>
    </source>
</evidence>
<proteinExistence type="predicted"/>
<keyword evidence="2" id="KW-1185">Reference proteome</keyword>
<name>A0AAW2EHH1_9HYME</name>
<gene>
    <name evidence="1" type="ORF">PUN28_019152</name>
</gene>
<evidence type="ECO:0000313" key="1">
    <source>
        <dbReference type="EMBL" id="KAL0101816.1"/>
    </source>
</evidence>
<dbReference type="EMBL" id="JADYXP020000024">
    <property type="protein sequence ID" value="KAL0101816.1"/>
    <property type="molecule type" value="Genomic_DNA"/>
</dbReference>
<sequence length="170" mass="19353">MHRILEKVLCDRIPRQGTGAYGRCTCSLHAVASATCESPEMPVYGKPYTDPESLVTRLGRGKNVESRFNYLILDKLFRVLSRTVISLRDQSYSLVKGYSIGSVSRDVVIPHDRPTGFPGTTTRILSLDEVLSNAAYCRKTPDDAFFPVFFKTKKYTYMYTYTYIKKNCHL</sequence>
<comment type="caution">
    <text evidence="1">The sequence shown here is derived from an EMBL/GenBank/DDBJ whole genome shotgun (WGS) entry which is preliminary data.</text>
</comment>
<dbReference type="AlphaFoldDB" id="A0AAW2EHH1"/>
<accession>A0AAW2EHH1</accession>
<reference evidence="1 2" key="1">
    <citation type="submission" date="2023-03" db="EMBL/GenBank/DDBJ databases">
        <title>High recombination rates correlate with genetic variation in Cardiocondyla obscurior ants.</title>
        <authorList>
            <person name="Errbii M."/>
        </authorList>
    </citation>
    <scope>NUCLEOTIDE SEQUENCE [LARGE SCALE GENOMIC DNA]</scope>
    <source>
        <strain evidence="1">Alpha-2009</strain>
        <tissue evidence="1">Whole body</tissue>
    </source>
</reference>
<evidence type="ECO:0008006" key="3">
    <source>
        <dbReference type="Google" id="ProtNLM"/>
    </source>
</evidence>
<protein>
    <recommendedName>
        <fullName evidence="3">DNA-directed RNA polymerase</fullName>
    </recommendedName>
</protein>
<organism evidence="1 2">
    <name type="scientific">Cardiocondyla obscurior</name>
    <dbReference type="NCBI Taxonomy" id="286306"/>
    <lineage>
        <taxon>Eukaryota</taxon>
        <taxon>Metazoa</taxon>
        <taxon>Ecdysozoa</taxon>
        <taxon>Arthropoda</taxon>
        <taxon>Hexapoda</taxon>
        <taxon>Insecta</taxon>
        <taxon>Pterygota</taxon>
        <taxon>Neoptera</taxon>
        <taxon>Endopterygota</taxon>
        <taxon>Hymenoptera</taxon>
        <taxon>Apocrita</taxon>
        <taxon>Aculeata</taxon>
        <taxon>Formicoidea</taxon>
        <taxon>Formicidae</taxon>
        <taxon>Myrmicinae</taxon>
        <taxon>Cardiocondyla</taxon>
    </lineage>
</organism>
<dbReference type="Proteomes" id="UP001430953">
    <property type="component" value="Unassembled WGS sequence"/>
</dbReference>